<reference evidence="1 2" key="1">
    <citation type="submission" date="2020-08" db="EMBL/GenBank/DDBJ databases">
        <title>Sequencing the genomes of 1000 actinobacteria strains.</title>
        <authorList>
            <person name="Klenk H.-P."/>
        </authorList>
    </citation>
    <scope>NUCLEOTIDE SEQUENCE [LARGE SCALE GENOMIC DNA]</scope>
    <source>
        <strain evidence="1 2">DSM 45258</strain>
    </source>
</reference>
<dbReference type="AlphaFoldDB" id="A0A839RS30"/>
<comment type="caution">
    <text evidence="1">The sequence shown here is derived from an EMBL/GenBank/DDBJ whole genome shotgun (WGS) entry which is preliminary data.</text>
</comment>
<accession>A0A839RS30</accession>
<name>A0A839RS30_9ACTN</name>
<organism evidence="1 2">
    <name type="scientific">Hoyosella altamirensis</name>
    <dbReference type="NCBI Taxonomy" id="616997"/>
    <lineage>
        <taxon>Bacteria</taxon>
        <taxon>Bacillati</taxon>
        <taxon>Actinomycetota</taxon>
        <taxon>Actinomycetes</taxon>
        <taxon>Mycobacteriales</taxon>
        <taxon>Hoyosellaceae</taxon>
        <taxon>Hoyosella</taxon>
    </lineage>
</organism>
<evidence type="ECO:0000313" key="1">
    <source>
        <dbReference type="EMBL" id="MBB3039018.1"/>
    </source>
</evidence>
<evidence type="ECO:0000313" key="2">
    <source>
        <dbReference type="Proteomes" id="UP000567922"/>
    </source>
</evidence>
<gene>
    <name evidence="1" type="ORF">FHU29_003487</name>
</gene>
<dbReference type="EMBL" id="JACHWS010000003">
    <property type="protein sequence ID" value="MBB3039018.1"/>
    <property type="molecule type" value="Genomic_DNA"/>
</dbReference>
<protein>
    <submittedName>
        <fullName evidence="1">Uncharacterized protein</fullName>
    </submittedName>
</protein>
<dbReference type="Proteomes" id="UP000567922">
    <property type="component" value="Unassembled WGS sequence"/>
</dbReference>
<sequence>MVPEGTLRCPALFLSIAPIARMKICDLIWPTAQPCRTVNGDAADAGVFLR</sequence>
<proteinExistence type="predicted"/>
<keyword evidence="2" id="KW-1185">Reference proteome</keyword>